<accession>A0A0G1BEI4</accession>
<keyword evidence="1" id="KW-0472">Membrane</keyword>
<evidence type="ECO:0000313" key="3">
    <source>
        <dbReference type="Proteomes" id="UP000033986"/>
    </source>
</evidence>
<name>A0A0G1BEI4_9BACT</name>
<reference evidence="2 3" key="1">
    <citation type="journal article" date="2015" name="Nature">
        <title>rRNA introns, odd ribosomes, and small enigmatic genomes across a large radiation of phyla.</title>
        <authorList>
            <person name="Brown C.T."/>
            <person name="Hug L.A."/>
            <person name="Thomas B.C."/>
            <person name="Sharon I."/>
            <person name="Castelle C.J."/>
            <person name="Singh A."/>
            <person name="Wilkins M.J."/>
            <person name="Williams K.H."/>
            <person name="Banfield J.F."/>
        </authorList>
    </citation>
    <scope>NUCLEOTIDE SEQUENCE [LARGE SCALE GENOMIC DNA]</scope>
</reference>
<evidence type="ECO:0000313" key="2">
    <source>
        <dbReference type="EMBL" id="KKS44776.1"/>
    </source>
</evidence>
<feature type="transmembrane region" description="Helical" evidence="1">
    <location>
        <begin position="12"/>
        <end position="30"/>
    </location>
</feature>
<feature type="transmembrane region" description="Helical" evidence="1">
    <location>
        <begin position="65"/>
        <end position="95"/>
    </location>
</feature>
<sequence length="103" mass="12021">MKNKIIILIHQEKSKIILFLAFYIIFSELIKTKAEIYILEQSLELKLLLFSLAVVMLYKVPDKLIIISIIFLLLLSIFGVQTGFMIYAFVFYSFLGLLKEILK</sequence>
<keyword evidence="1" id="KW-0812">Transmembrane</keyword>
<comment type="caution">
    <text evidence="2">The sequence shown here is derived from an EMBL/GenBank/DDBJ whole genome shotgun (WGS) entry which is preliminary data.</text>
</comment>
<proteinExistence type="predicted"/>
<organism evidence="2 3">
    <name type="scientific">Candidatus Azambacteria bacterium GW2011_GWB1_42_17</name>
    <dbReference type="NCBI Taxonomy" id="1618615"/>
    <lineage>
        <taxon>Bacteria</taxon>
        <taxon>Candidatus Azamiibacteriota</taxon>
    </lineage>
</organism>
<keyword evidence="1" id="KW-1133">Transmembrane helix</keyword>
<protein>
    <submittedName>
        <fullName evidence="2">Uncharacterized protein</fullName>
    </submittedName>
</protein>
<dbReference type="AlphaFoldDB" id="A0A0G1BEI4"/>
<dbReference type="EMBL" id="LCDB01000003">
    <property type="protein sequence ID" value="KKS44776.1"/>
    <property type="molecule type" value="Genomic_DNA"/>
</dbReference>
<evidence type="ECO:0000256" key="1">
    <source>
        <dbReference type="SAM" id="Phobius"/>
    </source>
</evidence>
<dbReference type="Proteomes" id="UP000033986">
    <property type="component" value="Unassembled WGS sequence"/>
</dbReference>
<gene>
    <name evidence="2" type="ORF">UV07_C0003G0011</name>
</gene>